<dbReference type="Pfam" id="PF00109">
    <property type="entry name" value="ketoacyl-synt"/>
    <property type="match status" value="1"/>
</dbReference>
<evidence type="ECO:0000256" key="3">
    <source>
        <dbReference type="ARBA" id="ARBA00022553"/>
    </source>
</evidence>
<dbReference type="CDD" id="cd00833">
    <property type="entry name" value="PKS"/>
    <property type="match status" value="1"/>
</dbReference>
<dbReference type="InterPro" id="IPR020806">
    <property type="entry name" value="PKS_PP-bd"/>
</dbReference>
<dbReference type="InterPro" id="IPR009081">
    <property type="entry name" value="PP-bd_ACP"/>
</dbReference>
<feature type="domain" description="Ketosynthase family 3 (KS3)" evidence="10">
    <location>
        <begin position="34"/>
        <end position="460"/>
    </location>
</feature>
<dbReference type="InterPro" id="IPR036299">
    <property type="entry name" value="Polyketide_synth_docking_sf"/>
</dbReference>
<evidence type="ECO:0000256" key="1">
    <source>
        <dbReference type="ARBA" id="ARBA00001957"/>
    </source>
</evidence>
<dbReference type="EMBL" id="MN071207">
    <property type="protein sequence ID" value="QEA08892.1"/>
    <property type="molecule type" value="Genomic_DNA"/>
</dbReference>
<gene>
    <name evidence="11" type="primary">jenA6</name>
</gene>
<dbReference type="PANTHER" id="PTHR43775:SF51">
    <property type="entry name" value="INACTIVE PHENOLPHTHIOCEROL SYNTHESIS POLYKETIDE SYNTHASE TYPE I PKS1-RELATED"/>
    <property type="match status" value="1"/>
</dbReference>
<dbReference type="PANTHER" id="PTHR43775">
    <property type="entry name" value="FATTY ACID SYNTHASE"/>
    <property type="match status" value="1"/>
</dbReference>
<reference evidence="11" key="1">
    <citation type="submission" date="2019-06" db="EMBL/GenBank/DDBJ databases">
        <authorList>
            <person name="Fu A."/>
            <person name="Liu R."/>
            <person name="Liu T."/>
        </authorList>
    </citation>
    <scope>NUCLEOTIDE SEQUENCE</scope>
    <source>
        <strain evidence="11">ATCC 21840</strain>
    </source>
</reference>
<dbReference type="Gene3D" id="3.40.366.10">
    <property type="entry name" value="Malonyl-Coenzyme A Acyl Carrier Protein, domain 2"/>
    <property type="match status" value="1"/>
</dbReference>
<dbReference type="Pfam" id="PF18369">
    <property type="entry name" value="PKS_DE"/>
    <property type="match status" value="1"/>
</dbReference>
<dbReference type="Gene3D" id="3.40.47.10">
    <property type="match status" value="1"/>
</dbReference>
<dbReference type="InterPro" id="IPR050091">
    <property type="entry name" value="PKS_NRPS_Biosynth_Enz"/>
</dbReference>
<dbReference type="InterPro" id="IPR016039">
    <property type="entry name" value="Thiolase-like"/>
</dbReference>
<dbReference type="SMART" id="SM01294">
    <property type="entry name" value="PKS_PP_betabranch"/>
    <property type="match status" value="1"/>
</dbReference>
<dbReference type="InterPro" id="IPR013968">
    <property type="entry name" value="PKS_KR"/>
</dbReference>
<dbReference type="InterPro" id="IPR036736">
    <property type="entry name" value="ACP-like_sf"/>
</dbReference>
<keyword evidence="5" id="KW-0045">Antibiotic biosynthesis</keyword>
<organism evidence="11">
    <name type="scientific">Streptomyces hygroscopicus</name>
    <dbReference type="NCBI Taxonomy" id="1912"/>
    <lineage>
        <taxon>Bacteria</taxon>
        <taxon>Bacillati</taxon>
        <taxon>Actinomycetota</taxon>
        <taxon>Actinomycetes</taxon>
        <taxon>Kitasatosporales</taxon>
        <taxon>Streptomycetaceae</taxon>
        <taxon>Streptomyces</taxon>
        <taxon>Streptomyces violaceusniger group</taxon>
    </lineage>
</organism>
<dbReference type="GO" id="GO:0006633">
    <property type="term" value="P:fatty acid biosynthetic process"/>
    <property type="evidence" value="ECO:0007669"/>
    <property type="project" value="TreeGrafter"/>
</dbReference>
<dbReference type="InterPro" id="IPR014043">
    <property type="entry name" value="Acyl_transferase_dom"/>
</dbReference>
<comment type="cofactor">
    <cofactor evidence="1">
        <name>pantetheine 4'-phosphate</name>
        <dbReference type="ChEBI" id="CHEBI:47942"/>
    </cofactor>
</comment>
<evidence type="ECO:0000313" key="11">
    <source>
        <dbReference type="EMBL" id="QEA08892.1"/>
    </source>
</evidence>
<keyword evidence="2" id="KW-0596">Phosphopantetheine</keyword>
<dbReference type="InterPro" id="IPR014031">
    <property type="entry name" value="Ketoacyl_synth_C"/>
</dbReference>
<dbReference type="SMART" id="SM00825">
    <property type="entry name" value="PKS_KS"/>
    <property type="match status" value="1"/>
</dbReference>
<dbReference type="SUPFAM" id="SSF55048">
    <property type="entry name" value="Probable ACP-binding domain of malonyl-CoA ACP transacylase"/>
    <property type="match status" value="1"/>
</dbReference>
<dbReference type="Gene3D" id="3.40.50.720">
    <property type="entry name" value="NAD(P)-binding Rossmann-like Domain"/>
    <property type="match status" value="1"/>
</dbReference>
<dbReference type="Pfam" id="PF00550">
    <property type="entry name" value="PP-binding"/>
    <property type="match status" value="1"/>
</dbReference>
<evidence type="ECO:0000259" key="10">
    <source>
        <dbReference type="PROSITE" id="PS52004"/>
    </source>
</evidence>
<evidence type="ECO:0000256" key="8">
    <source>
        <dbReference type="SAM" id="MobiDB-lite"/>
    </source>
</evidence>
<dbReference type="SMART" id="SM00827">
    <property type="entry name" value="PKS_AT"/>
    <property type="match status" value="1"/>
</dbReference>
<dbReference type="SUPFAM" id="SSF51735">
    <property type="entry name" value="NAD(P)-binding Rossmann-fold domains"/>
    <property type="match status" value="2"/>
</dbReference>
<dbReference type="GO" id="GO:0031177">
    <property type="term" value="F:phosphopantetheine binding"/>
    <property type="evidence" value="ECO:0007669"/>
    <property type="project" value="InterPro"/>
</dbReference>
<dbReference type="InterPro" id="IPR015083">
    <property type="entry name" value="NorB/c/GfsB-D-like_docking"/>
</dbReference>
<evidence type="ECO:0000259" key="9">
    <source>
        <dbReference type="PROSITE" id="PS50075"/>
    </source>
</evidence>
<name>A0A5B8RJH8_STRHY</name>
<dbReference type="Gene3D" id="3.40.50.11460">
    <property type="match status" value="1"/>
</dbReference>
<keyword evidence="6" id="KW-0511">Multifunctional enzyme</keyword>
<dbReference type="Pfam" id="PF00698">
    <property type="entry name" value="Acyl_transf_1"/>
    <property type="match status" value="1"/>
</dbReference>
<dbReference type="Pfam" id="PF08990">
    <property type="entry name" value="Docking"/>
    <property type="match status" value="1"/>
</dbReference>
<dbReference type="FunFam" id="3.40.47.10:FF:000019">
    <property type="entry name" value="Polyketide synthase type I"/>
    <property type="match status" value="1"/>
</dbReference>
<dbReference type="GO" id="GO:0004312">
    <property type="term" value="F:fatty acid synthase activity"/>
    <property type="evidence" value="ECO:0007669"/>
    <property type="project" value="TreeGrafter"/>
</dbReference>
<dbReference type="InterPro" id="IPR016036">
    <property type="entry name" value="Malonyl_transacylase_ACP-bd"/>
</dbReference>
<dbReference type="PROSITE" id="PS52004">
    <property type="entry name" value="KS3_2"/>
    <property type="match status" value="1"/>
</dbReference>
<dbReference type="CDD" id="cd08952">
    <property type="entry name" value="KR_1_SDR_x"/>
    <property type="match status" value="1"/>
</dbReference>
<keyword evidence="4" id="KW-0808">Transferase</keyword>
<dbReference type="Gene3D" id="3.30.70.3290">
    <property type="match status" value="1"/>
</dbReference>
<keyword evidence="7" id="KW-0012">Acyltransferase</keyword>
<dbReference type="SMART" id="SM00822">
    <property type="entry name" value="PKS_KR"/>
    <property type="match status" value="1"/>
</dbReference>
<feature type="region of interest" description="Disordered" evidence="8">
    <location>
        <begin position="1614"/>
        <end position="1633"/>
    </location>
</feature>
<dbReference type="Pfam" id="PF08659">
    <property type="entry name" value="KR"/>
    <property type="match status" value="1"/>
</dbReference>
<dbReference type="InterPro" id="IPR020841">
    <property type="entry name" value="PKS_Beta-ketoAc_synthase_dom"/>
</dbReference>
<dbReference type="InterPro" id="IPR001227">
    <property type="entry name" value="Ac_transferase_dom_sf"/>
</dbReference>
<dbReference type="Pfam" id="PF02801">
    <property type="entry name" value="Ketoacyl-synt_C"/>
    <property type="match status" value="1"/>
</dbReference>
<dbReference type="SUPFAM" id="SSF47336">
    <property type="entry name" value="ACP-like"/>
    <property type="match status" value="1"/>
</dbReference>
<dbReference type="GO" id="GO:0033068">
    <property type="term" value="P:macrolide biosynthetic process"/>
    <property type="evidence" value="ECO:0007669"/>
    <property type="project" value="UniProtKB-ARBA"/>
</dbReference>
<evidence type="ECO:0000256" key="5">
    <source>
        <dbReference type="ARBA" id="ARBA00023194"/>
    </source>
</evidence>
<proteinExistence type="predicted"/>
<sequence>MSTTEDKLRQYLKRVTLDLGQARQRLREVEERHREPIAIIAMACRYPGGVTSPEGLWDVVASGADALGPFPANRGWDLDHLFHPDPDHPGTSYVQEGGFLHDADEFDASFFNISPREALAMDPQQRLLLEVAWELLERARIDPTTLKGTPTGVYAGVSSQDYLSRIPRIPEGFEGYTATGGLTSVVSGRVAYALGLEGPAVTLDTACSSSLVATHLAVRALRQGECTLALAGGVTVFTAATAFVEFSKQRGFAPDARCKAFAAAADGTGFSEGAGLVLLERLSDARRNGHHVLAVIRGSAVNQDGASNGLAAPNDAAQERVIRQALADARLPADQVDAVEAHGTGTTLGDPIEAEALLATYGQERPEDRPLWLGSIKSNIGHTQAAAGIAGVIKMVMALRHGTLPATLHVDEPTSHVDWSSGAVRLLTVPVDWPTAERPRGAGVSAFGISGTNAHVILEEAPEAPEPDADEPGVLGGVAPWVLSARTHEALAEQARRLTRTITDNPGVSPTEVAWSLATTRATFDRRAVVTGTDPAELLAALDALADGGEHPHLTRGTALDPQQGPVFVFPGQGSQWAGMAVGLLDSSPAFASRIAACEQALAPYVDWSLTAVLRGTDTTTDPQRVDVIQPTLWAMMVSLAGMWQDFGVTPAAVIGHSQGEIAAACVAGALTLEDAAKVVALRSQALRALAGHGAMASLTLTADDTARILADLGETAEGVAIAAHNGPRSTVISGPPDQIATVLTAAETQGARTRTIDVDYASHSPHVDRIRDTILDQLADLTPTTPTIPFYSTVTTERLTTTPLDADYWFTNLRQPVRFTNTLTTLLDRGHRHFIEAGPHPVLTPGIQDTIDDADIPATTIPTLRRDHGTPHDLADALAHAHTTGLTVNWRPWYPATKPTTTDLPTYPFQRERFWLPDELTDAPPPEADEEEVRFWGAVDGLDLPALSETLGLGEEDGRRSSLGAVLPTLSRWHRERHERTTVNSWRYRIGWRPLPGPGPAAVAGSWLLVVGPEGAGAWADACEQALTAGGGEVRRLVADGRADPAELAASLRAVCAAGPSLAGVLSLLPLDERPHETYPAVIGGVTGTLVLLRALLEAELDAPLWCATRGAVAVADDERPQAPAQAQVWGLGRVAALEHPTAWGGLVDLPASVEDLVPGLLCATLAGRDGEDQVALRPAGAFARRLLPAPLDAEAATREWTPREGVLVTGGVAGAAAHVARWLATGGTKRIVLLAPGGQAAPGGAELVAELAELGAEATVVDGVPSEPSGRHELADRLAASGLRVRTIIHTGAPGDRTPLAELTPDRLAESLSAAVGGADRLPELCGLEPDDPVVVFSSVVAVWGAGEHGARAAADAYLDAVARRREAAGGPVVRVAWGVWDDMAERAAVERSGRHGLPALDPALALTALRRTLDQAGHDEAHAVFADVDWERFAPLFTLGRASRLFDEIPAARRAGRAAPGSPESDDSGSLTALRDRLAAQKPEARTGTLLALVRAHAASALRYSAAELVEPDQPFNELGFDSLTAVEFRNRLRDATGLTLSPTLVFDYPTPTALAGHLVSRVLPAEPAEVPAAEHLDGIEAALAALDADDPRRSGLTHRLQVLLWRYTDGESASEPGEETGGDDLETASADEVFALIDREFGES</sequence>
<dbReference type="FunFam" id="3.40.366.10:FF:000002">
    <property type="entry name" value="Probable polyketide synthase 2"/>
    <property type="match status" value="1"/>
</dbReference>
<keyword evidence="3" id="KW-0597">Phosphoprotein</keyword>
<evidence type="ECO:0000256" key="7">
    <source>
        <dbReference type="ARBA" id="ARBA00023315"/>
    </source>
</evidence>
<feature type="compositionally biased region" description="Acidic residues" evidence="8">
    <location>
        <begin position="1620"/>
        <end position="1630"/>
    </location>
</feature>
<evidence type="ECO:0000256" key="2">
    <source>
        <dbReference type="ARBA" id="ARBA00022450"/>
    </source>
</evidence>
<dbReference type="InterPro" id="IPR032821">
    <property type="entry name" value="PKS_assoc"/>
</dbReference>
<dbReference type="InterPro" id="IPR057326">
    <property type="entry name" value="KR_dom"/>
</dbReference>
<dbReference type="Gene3D" id="6.10.140.1830">
    <property type="match status" value="1"/>
</dbReference>
<dbReference type="SUPFAM" id="SSF52151">
    <property type="entry name" value="FabD/lysophospholipase-like"/>
    <property type="match status" value="1"/>
</dbReference>
<dbReference type="InterPro" id="IPR014030">
    <property type="entry name" value="Ketoacyl_synth_N"/>
</dbReference>
<dbReference type="InterPro" id="IPR036291">
    <property type="entry name" value="NAD(P)-bd_dom_sf"/>
</dbReference>
<dbReference type="InterPro" id="IPR041618">
    <property type="entry name" value="PKS_DE"/>
</dbReference>
<dbReference type="Pfam" id="PF16197">
    <property type="entry name" value="KAsynt_C_assoc"/>
    <property type="match status" value="1"/>
</dbReference>
<dbReference type="Gene3D" id="1.10.1200.10">
    <property type="entry name" value="ACP-like"/>
    <property type="match status" value="1"/>
</dbReference>
<dbReference type="NCBIfam" id="NF045894">
    <property type="entry name" value="PKS_plus_SDR"/>
    <property type="match status" value="1"/>
</dbReference>
<accession>A0A5B8RJH8</accession>
<dbReference type="SUPFAM" id="SSF53901">
    <property type="entry name" value="Thiolase-like"/>
    <property type="match status" value="1"/>
</dbReference>
<dbReference type="Gene3D" id="6.10.40.10">
    <property type="match status" value="1"/>
</dbReference>
<dbReference type="PROSITE" id="PS50075">
    <property type="entry name" value="CARRIER"/>
    <property type="match status" value="1"/>
</dbReference>
<dbReference type="InterPro" id="IPR016035">
    <property type="entry name" value="Acyl_Trfase/lysoPLipase"/>
</dbReference>
<protein>
    <submittedName>
        <fullName evidence="11">JenA6</fullName>
    </submittedName>
</protein>
<dbReference type="SMART" id="SM00823">
    <property type="entry name" value="PKS_PP"/>
    <property type="match status" value="1"/>
</dbReference>
<dbReference type="SUPFAM" id="SSF101173">
    <property type="entry name" value="Docking domain B of the erythromycin polyketide synthase (DEBS)"/>
    <property type="match status" value="1"/>
</dbReference>
<feature type="domain" description="Carrier" evidence="9">
    <location>
        <begin position="1491"/>
        <end position="1566"/>
    </location>
</feature>
<dbReference type="FunFam" id="1.10.1200.10:FF:000007">
    <property type="entry name" value="Probable polyketide synthase pks17"/>
    <property type="match status" value="1"/>
</dbReference>
<evidence type="ECO:0000256" key="6">
    <source>
        <dbReference type="ARBA" id="ARBA00023268"/>
    </source>
</evidence>
<evidence type="ECO:0000256" key="4">
    <source>
        <dbReference type="ARBA" id="ARBA00022679"/>
    </source>
</evidence>